<organism evidence="2 3">
    <name type="scientific">Venturia effusa</name>
    <dbReference type="NCBI Taxonomy" id="50376"/>
    <lineage>
        <taxon>Eukaryota</taxon>
        <taxon>Fungi</taxon>
        <taxon>Dikarya</taxon>
        <taxon>Ascomycota</taxon>
        <taxon>Pezizomycotina</taxon>
        <taxon>Dothideomycetes</taxon>
        <taxon>Pleosporomycetidae</taxon>
        <taxon>Venturiales</taxon>
        <taxon>Venturiaceae</taxon>
        <taxon>Venturia</taxon>
    </lineage>
</organism>
<evidence type="ECO:0000256" key="1">
    <source>
        <dbReference type="SAM" id="MobiDB-lite"/>
    </source>
</evidence>
<protein>
    <submittedName>
        <fullName evidence="2">Uncharacterized protein</fullName>
    </submittedName>
</protein>
<keyword evidence="3" id="KW-1185">Reference proteome</keyword>
<name>A0A517L9G9_9PEZI</name>
<proteinExistence type="predicted"/>
<dbReference type="OrthoDB" id="5387413at2759"/>
<feature type="region of interest" description="Disordered" evidence="1">
    <location>
        <begin position="127"/>
        <end position="217"/>
    </location>
</feature>
<dbReference type="EMBL" id="CP042191">
    <property type="protein sequence ID" value="QDS72278.1"/>
    <property type="molecule type" value="Genomic_DNA"/>
</dbReference>
<dbReference type="AlphaFoldDB" id="A0A517L9G9"/>
<feature type="compositionally biased region" description="Basic and acidic residues" evidence="1">
    <location>
        <begin position="189"/>
        <end position="200"/>
    </location>
</feature>
<feature type="compositionally biased region" description="Basic and acidic residues" evidence="1">
    <location>
        <begin position="146"/>
        <end position="173"/>
    </location>
</feature>
<dbReference type="STRING" id="50376.A0A517L9G9"/>
<evidence type="ECO:0000313" key="2">
    <source>
        <dbReference type="EMBL" id="QDS72278.1"/>
    </source>
</evidence>
<reference evidence="2 3" key="1">
    <citation type="submission" date="2019-07" db="EMBL/GenBank/DDBJ databases">
        <title>Finished genome of Venturia effusa.</title>
        <authorList>
            <person name="Young C.A."/>
            <person name="Cox M.P."/>
            <person name="Ganley A.R.D."/>
            <person name="David W.J."/>
        </authorList>
    </citation>
    <scope>NUCLEOTIDE SEQUENCE [LARGE SCALE GENOMIC DNA]</scope>
    <source>
        <strain evidence="3">albino</strain>
    </source>
</reference>
<evidence type="ECO:0000313" key="3">
    <source>
        <dbReference type="Proteomes" id="UP000316270"/>
    </source>
</evidence>
<dbReference type="Proteomes" id="UP000316270">
    <property type="component" value="Chromosome 7"/>
</dbReference>
<sequence length="251" mass="29103">MGRLRPHSSPIGVGPKKSKVDFADTVVTGVSRPVNNEEHWILYYFEAHAAQCPTCENPLQVSRSGRQLCDEGHQLAIDVAQLIFRQKDGNVYSHVRDHEQEVRVEIPHGYDQTLSLLKAIQRASRKKERFLHKSHDKHYSVASRIPTDHQPKRESRHLQRSKEEPKTSPKLHFDTVVVQPLLPRRLRRGEHEPHLENSKDRSKRGSLYGLDMGELERAERREQTLRYNPEVRKPSVPIPCTANKRYSTSFF</sequence>
<gene>
    <name evidence="2" type="ORF">FKW77_006449</name>
</gene>
<accession>A0A517L9G9</accession>